<reference evidence="8" key="1">
    <citation type="submission" date="2017-01" db="EMBL/GenBank/DDBJ databases">
        <authorList>
            <person name="Varghese N."/>
            <person name="Submissions S."/>
        </authorList>
    </citation>
    <scope>NUCLEOTIDE SEQUENCE [LARGE SCALE GENOMIC DNA]</scope>
    <source>
        <strain evidence="8">DSM 45196</strain>
    </source>
</reference>
<feature type="domain" description="Prenyltransferase alpha-alpha toroid" evidence="5">
    <location>
        <begin position="330"/>
        <end position="474"/>
    </location>
</feature>
<keyword evidence="8" id="KW-1185">Reference proteome</keyword>
<feature type="compositionally biased region" description="Basic and acidic residues" evidence="2">
    <location>
        <begin position="184"/>
        <end position="231"/>
    </location>
</feature>
<feature type="transmembrane region" description="Helical" evidence="3">
    <location>
        <begin position="645"/>
        <end position="665"/>
    </location>
</feature>
<keyword evidence="4" id="KW-0732">Signal</keyword>
<evidence type="ECO:0000313" key="7">
    <source>
        <dbReference type="EMBL" id="SIS42059.1"/>
    </source>
</evidence>
<feature type="region of interest" description="Disordered" evidence="2">
    <location>
        <begin position="503"/>
        <end position="578"/>
    </location>
</feature>
<dbReference type="CDD" id="cd00688">
    <property type="entry name" value="ISOPREN_C2_like"/>
    <property type="match status" value="1"/>
</dbReference>
<dbReference type="AlphaFoldDB" id="A0A1N7IYB9"/>
<evidence type="ECO:0000259" key="6">
    <source>
        <dbReference type="Pfam" id="PF14478"/>
    </source>
</evidence>
<dbReference type="RefSeq" id="WP_076523148.1">
    <property type="nucleotide sequence ID" value="NZ_CP048103.1"/>
</dbReference>
<name>A0A1N7IYB9_9BACL</name>
<sequence>MHLHKKWLSSVFALLLFLTAFPVAVLGETPPATPEEREAGEQVADTVQLSVTGDGGREMYPGTPVEIEAGETAFSVLLKTLGPDQVIYTGSGSTLYVRAIGGLAEFDRGPLSGWMYRVNGEFPPHSAGVHPLAKGDVVEWVYTTDGGGDVGFPLSRTGGEGNNRLREAPESPSSGRDSPSLTPGEKKPESRAAETRQRVPETDRHEEKPGPAREVEAASSDKVEASSLPERDLSQAVADVVGWISAEGSGSDWQALGLFQATGKVPANYLENTARYIEENNGEFRKVTDYERMVLGIRAAGGDPSDIGGYNLIEKIYNNERMTLQGSNGVIFALIALDSARDPVPEDALWTREKLLNWLLENQNGDGSWALVAGSRGDVDITAMALAALAPYDGAAVDQAKQKGFRWLSSQQTENGGFLSWGVENSESASQVIIALTANRMDPKAGAFTQPGGNVLQNLLSYQQKDGGFAHTATEGSNDMASEQALLALTSYRNHLAGKPGIYDLSDIHTSPGEEEKPDPTPPAPKPTPAPEPPEGGKTESPQPGGEGGKPGSSRTLSNHQIPGMGGGPPESIGFLRTPVFHSGSSAIPSILKGAGIGDVSGKPTQNPTKEDSGEEQITEQTLASSTPVQGVPDSPQSASSPHRGYVMILLGVLFAFVGAGFYLYERRRSWQ</sequence>
<protein>
    <submittedName>
        <fullName evidence="7">Prenyltransferase and squalene oxidase repeat-containing protein</fullName>
    </submittedName>
</protein>
<evidence type="ECO:0000256" key="2">
    <source>
        <dbReference type="SAM" id="MobiDB-lite"/>
    </source>
</evidence>
<evidence type="ECO:0000259" key="5">
    <source>
        <dbReference type="Pfam" id="PF00432"/>
    </source>
</evidence>
<feature type="compositionally biased region" description="Pro residues" evidence="2">
    <location>
        <begin position="520"/>
        <end position="534"/>
    </location>
</feature>
<keyword evidence="7" id="KW-0808">Transferase</keyword>
<dbReference type="InterPro" id="IPR001330">
    <property type="entry name" value="Prenyltrans"/>
</dbReference>
<evidence type="ECO:0000256" key="4">
    <source>
        <dbReference type="SAM" id="SignalP"/>
    </source>
</evidence>
<feature type="compositionally biased region" description="Polar residues" evidence="2">
    <location>
        <begin position="619"/>
        <end position="641"/>
    </location>
</feature>
<feature type="region of interest" description="Disordered" evidence="2">
    <location>
        <begin position="148"/>
        <end position="231"/>
    </location>
</feature>
<feature type="domain" description="Transcobalamin-like C-terminal" evidence="6">
    <location>
        <begin position="70"/>
        <end position="143"/>
    </location>
</feature>
<dbReference type="Gene3D" id="2.170.130.30">
    <property type="match status" value="1"/>
</dbReference>
<evidence type="ECO:0000256" key="3">
    <source>
        <dbReference type="SAM" id="Phobius"/>
    </source>
</evidence>
<keyword evidence="3" id="KW-1133">Transmembrane helix</keyword>
<organism evidence="7 8">
    <name type="scientific">Kroppenstedtia eburnea</name>
    <dbReference type="NCBI Taxonomy" id="714067"/>
    <lineage>
        <taxon>Bacteria</taxon>
        <taxon>Bacillati</taxon>
        <taxon>Bacillota</taxon>
        <taxon>Bacilli</taxon>
        <taxon>Bacillales</taxon>
        <taxon>Thermoactinomycetaceae</taxon>
        <taxon>Kroppenstedtia</taxon>
    </lineage>
</organism>
<proteinExistence type="predicted"/>
<feature type="compositionally biased region" description="Polar residues" evidence="2">
    <location>
        <begin position="171"/>
        <end position="181"/>
    </location>
</feature>
<keyword evidence="1" id="KW-0677">Repeat</keyword>
<dbReference type="EMBL" id="FTOD01000001">
    <property type="protein sequence ID" value="SIS42059.1"/>
    <property type="molecule type" value="Genomic_DNA"/>
</dbReference>
<dbReference type="InterPro" id="IPR008930">
    <property type="entry name" value="Terpenoid_cyclase/PrenylTrfase"/>
</dbReference>
<dbReference type="InterPro" id="IPR027954">
    <property type="entry name" value="Transcobalamin-like_C"/>
</dbReference>
<feature type="signal peptide" evidence="4">
    <location>
        <begin position="1"/>
        <end position="24"/>
    </location>
</feature>
<dbReference type="Proteomes" id="UP000186795">
    <property type="component" value="Unassembled WGS sequence"/>
</dbReference>
<gene>
    <name evidence="7" type="ORF">SAMN05421790_101502</name>
</gene>
<dbReference type="SUPFAM" id="SSF48239">
    <property type="entry name" value="Terpenoid cyclases/Protein prenyltransferases"/>
    <property type="match status" value="1"/>
</dbReference>
<dbReference type="GO" id="GO:0016740">
    <property type="term" value="F:transferase activity"/>
    <property type="evidence" value="ECO:0007669"/>
    <property type="project" value="UniProtKB-KW"/>
</dbReference>
<dbReference type="OrthoDB" id="411361at2"/>
<keyword evidence="3" id="KW-0812">Transmembrane</keyword>
<feature type="chain" id="PRO_5038510658" evidence="4">
    <location>
        <begin position="25"/>
        <end position="672"/>
    </location>
</feature>
<accession>A0A1N7IYB9</accession>
<dbReference type="Gene3D" id="1.50.10.20">
    <property type="match status" value="1"/>
</dbReference>
<evidence type="ECO:0000313" key="8">
    <source>
        <dbReference type="Proteomes" id="UP000186795"/>
    </source>
</evidence>
<dbReference type="Pfam" id="PF14478">
    <property type="entry name" value="DUF4430"/>
    <property type="match status" value="1"/>
</dbReference>
<evidence type="ECO:0000256" key="1">
    <source>
        <dbReference type="ARBA" id="ARBA00022737"/>
    </source>
</evidence>
<keyword evidence="3" id="KW-0472">Membrane</keyword>
<feature type="region of interest" description="Disordered" evidence="2">
    <location>
        <begin position="592"/>
        <end position="641"/>
    </location>
</feature>
<dbReference type="Pfam" id="PF00432">
    <property type="entry name" value="Prenyltrans"/>
    <property type="match status" value="1"/>
</dbReference>